<dbReference type="PANTHER" id="PTHR31793:SF27">
    <property type="entry name" value="NOVEL THIOESTERASE SUPERFAMILY DOMAIN AND SAPOSIN A-TYPE DOMAIN CONTAINING PROTEIN (0610012H03RIK)"/>
    <property type="match status" value="1"/>
</dbReference>
<dbReference type="AlphaFoldDB" id="A0AAN1WHC4"/>
<protein>
    <submittedName>
        <fullName evidence="3">Acyl-CoA thioester hydrolase</fullName>
    </submittedName>
</protein>
<organism evidence="3 4">
    <name type="scientific">Marinagarivorans cellulosilyticus</name>
    <dbReference type="NCBI Taxonomy" id="2721545"/>
    <lineage>
        <taxon>Bacteria</taxon>
        <taxon>Pseudomonadati</taxon>
        <taxon>Pseudomonadota</taxon>
        <taxon>Gammaproteobacteria</taxon>
        <taxon>Cellvibrionales</taxon>
        <taxon>Cellvibrionaceae</taxon>
        <taxon>Marinagarivorans</taxon>
    </lineage>
</organism>
<evidence type="ECO:0000313" key="4">
    <source>
        <dbReference type="Proteomes" id="UP001320119"/>
    </source>
</evidence>
<dbReference type="PIRSF" id="PIRSF003230">
    <property type="entry name" value="YbgC"/>
    <property type="match status" value="1"/>
</dbReference>
<dbReference type="PANTHER" id="PTHR31793">
    <property type="entry name" value="4-HYDROXYBENZOYL-COA THIOESTERASE FAMILY MEMBER"/>
    <property type="match status" value="1"/>
</dbReference>
<dbReference type="RefSeq" id="WP_236987080.1">
    <property type="nucleotide sequence ID" value="NZ_AP023086.1"/>
</dbReference>
<dbReference type="KEGG" id="marq:MARGE09_P1817"/>
<sequence length="138" mass="15691">MDNASPDDFLFSLEFKVRDYECDLQGIVNNSVYQNYLEHARHEFFIANGFSFAKLAKEGVNLVVTRAELDYKKPLRSGDSFWVGLKLKQKGAARGQFEQQIFRSGDNALILNSVFTWAAITPEGKPMKTAFIFEQLAL</sequence>
<dbReference type="InterPro" id="IPR006684">
    <property type="entry name" value="YbgC/YbaW"/>
</dbReference>
<comment type="similarity">
    <text evidence="1">Belongs to the 4-hydroxybenzoyl-CoA thioesterase family.</text>
</comment>
<accession>A0AAN1WHC4</accession>
<dbReference type="InterPro" id="IPR029069">
    <property type="entry name" value="HotDog_dom_sf"/>
</dbReference>
<dbReference type="GO" id="GO:0047617">
    <property type="term" value="F:fatty acyl-CoA hydrolase activity"/>
    <property type="evidence" value="ECO:0007669"/>
    <property type="project" value="TreeGrafter"/>
</dbReference>
<name>A0AAN1WHC4_9GAMM</name>
<dbReference type="Proteomes" id="UP001320119">
    <property type="component" value="Chromosome"/>
</dbReference>
<dbReference type="InterPro" id="IPR050563">
    <property type="entry name" value="4-hydroxybenzoyl-CoA_TE"/>
</dbReference>
<dbReference type="SUPFAM" id="SSF54637">
    <property type="entry name" value="Thioesterase/thiol ester dehydrase-isomerase"/>
    <property type="match status" value="1"/>
</dbReference>
<dbReference type="Pfam" id="PF13279">
    <property type="entry name" value="4HBT_2"/>
    <property type="match status" value="1"/>
</dbReference>
<gene>
    <name evidence="3" type="ORF">MARGE09_P1817</name>
</gene>
<evidence type="ECO:0000313" key="3">
    <source>
        <dbReference type="EMBL" id="BCD97616.1"/>
    </source>
</evidence>
<reference evidence="3 4" key="1">
    <citation type="journal article" date="2022" name="IScience">
        <title>An ultrasensitive nanofiber-based assay for enzymatic hydrolysis and deep-sea microbial degradation of cellulose.</title>
        <authorList>
            <person name="Tsudome M."/>
            <person name="Tachioka M."/>
            <person name="Miyazaki M."/>
            <person name="Uchimura K."/>
            <person name="Tsuda M."/>
            <person name="Takaki Y."/>
            <person name="Deguchi S."/>
        </authorList>
    </citation>
    <scope>NUCLEOTIDE SEQUENCE [LARGE SCALE GENOMIC DNA]</scope>
    <source>
        <strain evidence="3 4">GE09</strain>
    </source>
</reference>
<keyword evidence="2 3" id="KW-0378">Hydrolase</keyword>
<evidence type="ECO:0000256" key="1">
    <source>
        <dbReference type="ARBA" id="ARBA00005953"/>
    </source>
</evidence>
<dbReference type="CDD" id="cd00586">
    <property type="entry name" value="4HBT"/>
    <property type="match status" value="1"/>
</dbReference>
<dbReference type="EMBL" id="AP023086">
    <property type="protein sequence ID" value="BCD97616.1"/>
    <property type="molecule type" value="Genomic_DNA"/>
</dbReference>
<dbReference type="Gene3D" id="3.10.129.10">
    <property type="entry name" value="Hotdog Thioesterase"/>
    <property type="match status" value="1"/>
</dbReference>
<evidence type="ECO:0000256" key="2">
    <source>
        <dbReference type="ARBA" id="ARBA00022801"/>
    </source>
</evidence>
<keyword evidence="4" id="KW-1185">Reference proteome</keyword>
<proteinExistence type="inferred from homology"/>